<dbReference type="KEGG" id="kbs:EPA93_38910"/>
<dbReference type="AlphaFoldDB" id="A0A4P6K2C1"/>
<proteinExistence type="predicted"/>
<dbReference type="Pfam" id="PF13796">
    <property type="entry name" value="Sensor"/>
    <property type="match status" value="1"/>
</dbReference>
<organism evidence="3 4">
    <name type="scientific">Ktedonosporobacter rubrisoli</name>
    <dbReference type="NCBI Taxonomy" id="2509675"/>
    <lineage>
        <taxon>Bacteria</taxon>
        <taxon>Bacillati</taxon>
        <taxon>Chloroflexota</taxon>
        <taxon>Ktedonobacteria</taxon>
        <taxon>Ktedonobacterales</taxon>
        <taxon>Ktedonosporobacteraceae</taxon>
        <taxon>Ktedonosporobacter</taxon>
    </lineage>
</organism>
<dbReference type="OrthoDB" id="156491at2"/>
<dbReference type="Proteomes" id="UP000290365">
    <property type="component" value="Chromosome"/>
</dbReference>
<sequence length="247" mass="27106">MVKIYNSERAVPFIGKISFLVLSCPLGLFYFLTIFTGFTLSIATLVIGVGFPLLERTCAVVHALANWERQLIASTLRLYLPKGEDSYLEQTWRQRLRSFLSASLTWKRCFYFLLKVPLGLLSFCLILPLFFASAVCVLTPLFYLVGTYFLASPLSAGAPAIIFKLGGIIQLTTSFNGTMFARSLAVMGAGFVGSLLTYLLVNGLVALSERLARALLTVGQKKSGCEEQHGSHLDAVPASTLSQKSIW</sequence>
<feature type="transmembrane region" description="Helical" evidence="1">
    <location>
        <begin position="28"/>
        <end position="54"/>
    </location>
</feature>
<feature type="transmembrane region" description="Helical" evidence="1">
    <location>
        <begin position="184"/>
        <end position="207"/>
    </location>
</feature>
<accession>A0A4P6K2C1</accession>
<keyword evidence="4" id="KW-1185">Reference proteome</keyword>
<name>A0A4P6K2C1_KTERU</name>
<dbReference type="EMBL" id="CP035758">
    <property type="protein sequence ID" value="QBD81626.1"/>
    <property type="molecule type" value="Genomic_DNA"/>
</dbReference>
<dbReference type="InterPro" id="IPR025828">
    <property type="entry name" value="Put_sensor_dom"/>
</dbReference>
<reference evidence="3 4" key="1">
    <citation type="submission" date="2019-01" db="EMBL/GenBank/DDBJ databases">
        <title>Ktedonosporobacter rubrisoli SCAWS-G2.</title>
        <authorList>
            <person name="Huang Y."/>
            <person name="Yan B."/>
        </authorList>
    </citation>
    <scope>NUCLEOTIDE SEQUENCE [LARGE SCALE GENOMIC DNA]</scope>
    <source>
        <strain evidence="3 4">SCAWS-G2</strain>
    </source>
</reference>
<protein>
    <recommendedName>
        <fullName evidence="2">Putative sensor domain-containing protein</fullName>
    </recommendedName>
</protein>
<feature type="domain" description="Putative sensor" evidence="2">
    <location>
        <begin position="19"/>
        <end position="216"/>
    </location>
</feature>
<gene>
    <name evidence="3" type="ORF">EPA93_38910</name>
</gene>
<keyword evidence="1" id="KW-1133">Transmembrane helix</keyword>
<dbReference type="RefSeq" id="WP_129892687.1">
    <property type="nucleotide sequence ID" value="NZ_CP035758.1"/>
</dbReference>
<evidence type="ECO:0000313" key="4">
    <source>
        <dbReference type="Proteomes" id="UP000290365"/>
    </source>
</evidence>
<evidence type="ECO:0000313" key="3">
    <source>
        <dbReference type="EMBL" id="QBD81626.1"/>
    </source>
</evidence>
<evidence type="ECO:0000259" key="2">
    <source>
        <dbReference type="Pfam" id="PF13796"/>
    </source>
</evidence>
<keyword evidence="1" id="KW-0472">Membrane</keyword>
<feature type="transmembrane region" description="Helical" evidence="1">
    <location>
        <begin position="110"/>
        <end position="135"/>
    </location>
</feature>
<feature type="transmembrane region" description="Helical" evidence="1">
    <location>
        <begin position="141"/>
        <end position="163"/>
    </location>
</feature>
<keyword evidence="1" id="KW-0812">Transmembrane</keyword>
<evidence type="ECO:0000256" key="1">
    <source>
        <dbReference type="SAM" id="Phobius"/>
    </source>
</evidence>